<dbReference type="InterPro" id="IPR003203">
    <property type="entry name" value="CobU/CobP"/>
</dbReference>
<dbReference type="GO" id="GO:0043752">
    <property type="term" value="F:adenosylcobinamide kinase activity"/>
    <property type="evidence" value="ECO:0007669"/>
    <property type="project" value="UniProtKB-EC"/>
</dbReference>
<dbReference type="GO" id="GO:0005524">
    <property type="term" value="F:ATP binding"/>
    <property type="evidence" value="ECO:0007669"/>
    <property type="project" value="UniProtKB-KW"/>
</dbReference>
<comment type="similarity">
    <text evidence="7">Belongs to the CobU/CobP family.</text>
</comment>
<evidence type="ECO:0000313" key="20">
    <source>
        <dbReference type="EMBL" id="GAP62400.1"/>
    </source>
</evidence>
<dbReference type="PANTHER" id="PTHR34848:SF1">
    <property type="entry name" value="BIFUNCTIONAL ADENOSYLCOBALAMIN BIOSYNTHESIS PROTEIN COBU"/>
    <property type="match status" value="1"/>
</dbReference>
<comment type="caution">
    <text evidence="20">The sequence shown here is derived from an EMBL/GenBank/DDBJ whole genome shotgun (WGS) entry which is preliminary data.</text>
</comment>
<dbReference type="OrthoDB" id="9799422at2"/>
<evidence type="ECO:0000256" key="17">
    <source>
        <dbReference type="ARBA" id="ARBA00030571"/>
    </source>
</evidence>
<comment type="catalytic activity">
    <reaction evidence="3">
        <text>adenosylcob(III)inamide + GTP = adenosylcob(III)inamide phosphate + GDP + H(+)</text>
        <dbReference type="Rhea" id="RHEA:15765"/>
        <dbReference type="ChEBI" id="CHEBI:2480"/>
        <dbReference type="ChEBI" id="CHEBI:15378"/>
        <dbReference type="ChEBI" id="CHEBI:37565"/>
        <dbReference type="ChEBI" id="CHEBI:58189"/>
        <dbReference type="ChEBI" id="CHEBI:58502"/>
        <dbReference type="EC" id="2.7.1.156"/>
    </reaction>
</comment>
<evidence type="ECO:0000256" key="15">
    <source>
        <dbReference type="ARBA" id="ARBA00023134"/>
    </source>
</evidence>
<dbReference type="Proteomes" id="UP000037784">
    <property type="component" value="Unassembled WGS sequence"/>
</dbReference>
<evidence type="ECO:0000256" key="10">
    <source>
        <dbReference type="ARBA" id="ARBA00022573"/>
    </source>
</evidence>
<gene>
    <name evidence="20" type="primary">cobP</name>
    <name evidence="20" type="ORF">ARMA_0823</name>
    <name evidence="21" type="ORF">SE16_05615</name>
</gene>
<evidence type="ECO:0000256" key="3">
    <source>
        <dbReference type="ARBA" id="ARBA00001522"/>
    </source>
</evidence>
<evidence type="ECO:0000256" key="16">
    <source>
        <dbReference type="ARBA" id="ARBA00029570"/>
    </source>
</evidence>
<evidence type="ECO:0000256" key="1">
    <source>
        <dbReference type="ARBA" id="ARBA00000312"/>
    </source>
</evidence>
<dbReference type="Gene3D" id="3.40.50.300">
    <property type="entry name" value="P-loop containing nucleotide triphosphate hydrolases"/>
    <property type="match status" value="1"/>
</dbReference>
<dbReference type="PATRIC" id="fig|872965.6.peg.1149"/>
<feature type="binding site" evidence="19">
    <location>
        <begin position="19"/>
        <end position="26"/>
    </location>
    <ligand>
        <name>GTP</name>
        <dbReference type="ChEBI" id="CHEBI:37565"/>
    </ligand>
</feature>
<comment type="pathway">
    <text evidence="6">Cofactor biosynthesis; adenosylcobalamin biosynthesis; adenosylcobalamin from cob(II)yrinate a,c-diamide: step 5/7.</text>
</comment>
<name>A0A0N0RFE2_9CHLR</name>
<dbReference type="GO" id="GO:0008820">
    <property type="term" value="F:cobinamide phosphate guanylyltransferase activity"/>
    <property type="evidence" value="ECO:0007669"/>
    <property type="project" value="UniProtKB-EC"/>
</dbReference>
<evidence type="ECO:0000256" key="12">
    <source>
        <dbReference type="ARBA" id="ARBA00022741"/>
    </source>
</evidence>
<keyword evidence="15 19" id="KW-0342">GTP-binding</keyword>
<dbReference type="EMBL" id="LGKN01000004">
    <property type="protein sequence ID" value="KPL88307.1"/>
    <property type="molecule type" value="Genomic_DNA"/>
</dbReference>
<reference evidence="22" key="3">
    <citation type="submission" date="2015-08" db="EMBL/GenBank/DDBJ databases">
        <title>Draft Genome Sequence of a Heterotrophic Facultative Anaerobic Bacterium Ardenticatena maritima Strain 110S.</title>
        <authorList>
            <person name="Kawaichi S."/>
            <person name="Yoshida T."/>
            <person name="Sako Y."/>
            <person name="Nakamura R."/>
        </authorList>
    </citation>
    <scope>NUCLEOTIDE SEQUENCE [LARGE SCALE GENOMIC DNA]</scope>
    <source>
        <strain evidence="22">110S</strain>
    </source>
</reference>
<dbReference type="InterPro" id="IPR027417">
    <property type="entry name" value="P-loop_NTPase"/>
</dbReference>
<organism evidence="20 22">
    <name type="scientific">Ardenticatena maritima</name>
    <dbReference type="NCBI Taxonomy" id="872965"/>
    <lineage>
        <taxon>Bacteria</taxon>
        <taxon>Bacillati</taxon>
        <taxon>Chloroflexota</taxon>
        <taxon>Ardenticatenia</taxon>
        <taxon>Ardenticatenales</taxon>
        <taxon>Ardenticatenaceae</taxon>
        <taxon>Ardenticatena</taxon>
    </lineage>
</organism>
<evidence type="ECO:0000256" key="13">
    <source>
        <dbReference type="ARBA" id="ARBA00022777"/>
    </source>
</evidence>
<keyword evidence="14" id="KW-0067">ATP-binding</keyword>
<feature type="active site" description="GMP-histidine intermediate" evidence="18">
    <location>
        <position position="60"/>
    </location>
</feature>
<dbReference type="EC" id="2.7.1.156" evidence="8"/>
<dbReference type="NCBIfam" id="NF004469">
    <property type="entry name" value="PRK05800.1"/>
    <property type="match status" value="1"/>
</dbReference>
<evidence type="ECO:0000313" key="23">
    <source>
        <dbReference type="Proteomes" id="UP000050502"/>
    </source>
</evidence>
<sequence>MTKQALPPPQPGTLTLVLGGARSGKSRLAEQLAALSDAPVVYLATAEAGDAEMQARIAAHRARRPPTWRTVEAPRELAAALARLNVPPGSVVLLDCITLWLSNLLMEEPPPDEPTLLATAIRELEAVLALVQARSWALVAVSNEVGGGLVPVYPLGRLYRDVAGRLNQWLAARAARVWLVVAGYALEVSALGVRIPEGEDDGVA</sequence>
<dbReference type="Proteomes" id="UP000050502">
    <property type="component" value="Unassembled WGS sequence"/>
</dbReference>
<dbReference type="GO" id="GO:0005525">
    <property type="term" value="F:GTP binding"/>
    <property type="evidence" value="ECO:0007669"/>
    <property type="project" value="UniProtKB-KW"/>
</dbReference>
<feature type="binding site" evidence="19">
    <location>
        <begin position="61"/>
        <end position="64"/>
    </location>
    <ligand>
        <name>GTP</name>
        <dbReference type="ChEBI" id="CHEBI:37565"/>
    </ligand>
</feature>
<evidence type="ECO:0000256" key="18">
    <source>
        <dbReference type="PIRSR" id="PIRSR006135-1"/>
    </source>
</evidence>
<protein>
    <recommendedName>
        <fullName evidence="16">Adenosylcobinamide kinase</fullName>
        <ecNumber evidence="8">2.7.1.156</ecNumber>
        <ecNumber evidence="9">2.7.7.62</ecNumber>
    </recommendedName>
    <alternativeName>
        <fullName evidence="17">Adenosylcobinamide-phosphate guanylyltransferase</fullName>
    </alternativeName>
</protein>
<evidence type="ECO:0000256" key="5">
    <source>
        <dbReference type="ARBA" id="ARBA00004692"/>
    </source>
</evidence>
<keyword evidence="20" id="KW-0548">Nucleotidyltransferase</keyword>
<evidence type="ECO:0000256" key="19">
    <source>
        <dbReference type="PIRSR" id="PIRSR006135-2"/>
    </source>
</evidence>
<evidence type="ECO:0000256" key="11">
    <source>
        <dbReference type="ARBA" id="ARBA00022679"/>
    </source>
</evidence>
<dbReference type="STRING" id="872965.SE16_05615"/>
<dbReference type="PANTHER" id="PTHR34848">
    <property type="match status" value="1"/>
</dbReference>
<feature type="binding site" evidence="19">
    <location>
        <position position="95"/>
    </location>
    <ligand>
        <name>GTP</name>
        <dbReference type="ChEBI" id="CHEBI:37565"/>
    </ligand>
</feature>
<evidence type="ECO:0000256" key="8">
    <source>
        <dbReference type="ARBA" id="ARBA00012016"/>
    </source>
</evidence>
<dbReference type="EC" id="2.7.7.62" evidence="9"/>
<dbReference type="EMBL" id="BBZA01000053">
    <property type="protein sequence ID" value="GAP62400.1"/>
    <property type="molecule type" value="Genomic_DNA"/>
</dbReference>
<proteinExistence type="inferred from homology"/>
<accession>A0A0N0RFE2</accession>
<evidence type="ECO:0000256" key="6">
    <source>
        <dbReference type="ARBA" id="ARBA00005159"/>
    </source>
</evidence>
<dbReference type="UniPathway" id="UPA00148">
    <property type="reaction ID" value="UER00236"/>
</dbReference>
<evidence type="ECO:0000256" key="9">
    <source>
        <dbReference type="ARBA" id="ARBA00012523"/>
    </source>
</evidence>
<keyword evidence="12 19" id="KW-0547">Nucleotide-binding</keyword>
<evidence type="ECO:0000256" key="2">
    <source>
        <dbReference type="ARBA" id="ARBA00000711"/>
    </source>
</evidence>
<comment type="function">
    <text evidence="4">Catalyzes ATP-dependent phosphorylation of adenosylcobinamide and addition of GMP to adenosylcobinamide phosphate.</text>
</comment>
<dbReference type="SUPFAM" id="SSF52540">
    <property type="entry name" value="P-loop containing nucleoside triphosphate hydrolases"/>
    <property type="match status" value="1"/>
</dbReference>
<reference evidence="21 23" key="2">
    <citation type="submission" date="2015-07" db="EMBL/GenBank/DDBJ databases">
        <title>Whole genome sequence of Ardenticatena maritima DSM 23922.</title>
        <authorList>
            <person name="Hemp J."/>
            <person name="Ward L.M."/>
            <person name="Pace L.A."/>
            <person name="Fischer W.W."/>
        </authorList>
    </citation>
    <scope>NUCLEOTIDE SEQUENCE [LARGE SCALE GENOMIC DNA]</scope>
    <source>
        <strain evidence="21 23">110S</strain>
    </source>
</reference>
<dbReference type="CDD" id="cd00544">
    <property type="entry name" value="CobU"/>
    <property type="match status" value="1"/>
</dbReference>
<keyword evidence="10" id="KW-0169">Cobalamin biosynthesis</keyword>
<dbReference type="RefSeq" id="WP_054492331.1">
    <property type="nucleotide sequence ID" value="NZ_BBZA01000053.1"/>
</dbReference>
<evidence type="ECO:0000256" key="14">
    <source>
        <dbReference type="ARBA" id="ARBA00022840"/>
    </source>
</evidence>
<evidence type="ECO:0000256" key="4">
    <source>
        <dbReference type="ARBA" id="ARBA00003889"/>
    </source>
</evidence>
<dbReference type="Pfam" id="PF02283">
    <property type="entry name" value="CobU"/>
    <property type="match status" value="1"/>
</dbReference>
<dbReference type="GO" id="GO:0009236">
    <property type="term" value="P:cobalamin biosynthetic process"/>
    <property type="evidence" value="ECO:0007669"/>
    <property type="project" value="UniProtKB-UniPathway"/>
</dbReference>
<dbReference type="InParanoid" id="A0A0N0RFE2"/>
<comment type="catalytic activity">
    <reaction evidence="1">
        <text>adenosylcob(III)inamide + ATP = adenosylcob(III)inamide phosphate + ADP + H(+)</text>
        <dbReference type="Rhea" id="RHEA:15769"/>
        <dbReference type="ChEBI" id="CHEBI:2480"/>
        <dbReference type="ChEBI" id="CHEBI:15378"/>
        <dbReference type="ChEBI" id="CHEBI:30616"/>
        <dbReference type="ChEBI" id="CHEBI:58502"/>
        <dbReference type="ChEBI" id="CHEBI:456216"/>
        <dbReference type="EC" id="2.7.1.156"/>
    </reaction>
</comment>
<dbReference type="PIRSF" id="PIRSF006135">
    <property type="entry name" value="CobU"/>
    <property type="match status" value="1"/>
</dbReference>
<keyword evidence="11 20" id="KW-0808">Transferase</keyword>
<evidence type="ECO:0000256" key="7">
    <source>
        <dbReference type="ARBA" id="ARBA00007490"/>
    </source>
</evidence>
<reference evidence="20 22" key="1">
    <citation type="journal article" date="2015" name="Genome Announc.">
        <title>Draft Genome Sequence of a Heterotrophic Facultative Anaerobic Thermophilic Bacterium, Ardenticatena maritima Strain 110ST.</title>
        <authorList>
            <person name="Kawaichi S."/>
            <person name="Yoshida T."/>
            <person name="Sako Y."/>
            <person name="Nakamura R."/>
        </authorList>
    </citation>
    <scope>NUCLEOTIDE SEQUENCE [LARGE SCALE GENOMIC DNA]</scope>
    <source>
        <strain evidence="20 22">110S</strain>
    </source>
</reference>
<evidence type="ECO:0000313" key="22">
    <source>
        <dbReference type="Proteomes" id="UP000037784"/>
    </source>
</evidence>
<keyword evidence="22" id="KW-1185">Reference proteome</keyword>
<keyword evidence="13 20" id="KW-0418">Kinase</keyword>
<evidence type="ECO:0000313" key="21">
    <source>
        <dbReference type="EMBL" id="KPL88307.1"/>
    </source>
</evidence>
<feature type="binding site" evidence="19">
    <location>
        <position position="72"/>
    </location>
    <ligand>
        <name>GTP</name>
        <dbReference type="ChEBI" id="CHEBI:37565"/>
    </ligand>
</feature>
<dbReference type="AlphaFoldDB" id="A0A0N0RFE2"/>
<comment type="pathway">
    <text evidence="5">Cofactor biosynthesis; adenosylcobalamin biosynthesis; adenosylcobalamin from cob(II)yrinate a,c-diamide: step 6/7.</text>
</comment>
<comment type="catalytic activity">
    <reaction evidence="2">
        <text>adenosylcob(III)inamide phosphate + GTP + H(+) = adenosylcob(III)inamide-GDP + diphosphate</text>
        <dbReference type="Rhea" id="RHEA:22712"/>
        <dbReference type="ChEBI" id="CHEBI:15378"/>
        <dbReference type="ChEBI" id="CHEBI:33019"/>
        <dbReference type="ChEBI" id="CHEBI:37565"/>
        <dbReference type="ChEBI" id="CHEBI:58502"/>
        <dbReference type="ChEBI" id="CHEBI:60487"/>
        <dbReference type="EC" id="2.7.7.62"/>
    </reaction>
</comment>
<feature type="binding site" evidence="19">
    <location>
        <begin position="44"/>
        <end position="46"/>
    </location>
    <ligand>
        <name>GTP</name>
        <dbReference type="ChEBI" id="CHEBI:37565"/>
    </ligand>
</feature>